<dbReference type="Proteomes" id="UP000799424">
    <property type="component" value="Unassembled WGS sequence"/>
</dbReference>
<dbReference type="InterPro" id="IPR036389">
    <property type="entry name" value="RNase_III_sf"/>
</dbReference>
<dbReference type="GO" id="GO:0004525">
    <property type="term" value="F:ribonuclease III activity"/>
    <property type="evidence" value="ECO:0007669"/>
    <property type="project" value="InterPro"/>
</dbReference>
<dbReference type="AlphaFoldDB" id="A0A6A6ZQI4"/>
<evidence type="ECO:0000259" key="1">
    <source>
        <dbReference type="PROSITE" id="PS50142"/>
    </source>
</evidence>
<proteinExistence type="predicted"/>
<reference evidence="2" key="1">
    <citation type="journal article" date="2020" name="Stud. Mycol.">
        <title>101 Dothideomycetes genomes: a test case for predicting lifestyles and emergence of pathogens.</title>
        <authorList>
            <person name="Haridas S."/>
            <person name="Albert R."/>
            <person name="Binder M."/>
            <person name="Bloem J."/>
            <person name="Labutti K."/>
            <person name="Salamov A."/>
            <person name="Andreopoulos B."/>
            <person name="Baker S."/>
            <person name="Barry K."/>
            <person name="Bills G."/>
            <person name="Bluhm B."/>
            <person name="Cannon C."/>
            <person name="Castanera R."/>
            <person name="Culley D."/>
            <person name="Daum C."/>
            <person name="Ezra D."/>
            <person name="Gonzalez J."/>
            <person name="Henrissat B."/>
            <person name="Kuo A."/>
            <person name="Liang C."/>
            <person name="Lipzen A."/>
            <person name="Lutzoni F."/>
            <person name="Magnuson J."/>
            <person name="Mondo S."/>
            <person name="Nolan M."/>
            <person name="Ohm R."/>
            <person name="Pangilinan J."/>
            <person name="Park H.-J."/>
            <person name="Ramirez L."/>
            <person name="Alfaro M."/>
            <person name="Sun H."/>
            <person name="Tritt A."/>
            <person name="Yoshinaga Y."/>
            <person name="Zwiers L.-H."/>
            <person name="Turgeon B."/>
            <person name="Goodwin S."/>
            <person name="Spatafora J."/>
            <person name="Crous P."/>
            <person name="Grigoriev I."/>
        </authorList>
    </citation>
    <scope>NUCLEOTIDE SEQUENCE</scope>
    <source>
        <strain evidence="2">CBS 113818</strain>
    </source>
</reference>
<gene>
    <name evidence="2" type="ORF">CC86DRAFT_330464</name>
</gene>
<protein>
    <recommendedName>
        <fullName evidence="1">RNase III domain-containing protein</fullName>
    </recommendedName>
</protein>
<feature type="domain" description="RNase III" evidence="1">
    <location>
        <begin position="15"/>
        <end position="118"/>
    </location>
</feature>
<organism evidence="2 3">
    <name type="scientific">Ophiobolus disseminans</name>
    <dbReference type="NCBI Taxonomy" id="1469910"/>
    <lineage>
        <taxon>Eukaryota</taxon>
        <taxon>Fungi</taxon>
        <taxon>Dikarya</taxon>
        <taxon>Ascomycota</taxon>
        <taxon>Pezizomycotina</taxon>
        <taxon>Dothideomycetes</taxon>
        <taxon>Pleosporomycetidae</taxon>
        <taxon>Pleosporales</taxon>
        <taxon>Pleosporineae</taxon>
        <taxon>Phaeosphaeriaceae</taxon>
        <taxon>Ophiobolus</taxon>
    </lineage>
</organism>
<name>A0A6A6ZQI4_9PLEO</name>
<dbReference type="PROSITE" id="PS50142">
    <property type="entry name" value="RNASE_3_2"/>
    <property type="match status" value="1"/>
</dbReference>
<feature type="non-terminal residue" evidence="2">
    <location>
        <position position="137"/>
    </location>
</feature>
<dbReference type="Pfam" id="PF14622">
    <property type="entry name" value="Ribonucleas_3_3"/>
    <property type="match status" value="1"/>
</dbReference>
<evidence type="ECO:0000313" key="2">
    <source>
        <dbReference type="EMBL" id="KAF2822694.1"/>
    </source>
</evidence>
<accession>A0A6A6ZQI4</accession>
<dbReference type="CDD" id="cd00593">
    <property type="entry name" value="RIBOc"/>
    <property type="match status" value="1"/>
</dbReference>
<sequence length="137" mass="14664">MLAIEAVQMAAPRTAVFYNGCAGVDNNKRLSILGNAILSKVLCAAWFQARDPTGHTHSAARWTAIRNDLISAEGLSQRGYKVGIDKCIYVAGGMHRKSPKMVGSTLEAVVGAIFLYGGDAAVGRVIEHFGFLEHGFL</sequence>
<dbReference type="Gene3D" id="1.10.1520.10">
    <property type="entry name" value="Ribonuclease III domain"/>
    <property type="match status" value="1"/>
</dbReference>
<dbReference type="SUPFAM" id="SSF69065">
    <property type="entry name" value="RNase III domain-like"/>
    <property type="match status" value="1"/>
</dbReference>
<evidence type="ECO:0000313" key="3">
    <source>
        <dbReference type="Proteomes" id="UP000799424"/>
    </source>
</evidence>
<dbReference type="OrthoDB" id="67027at2759"/>
<dbReference type="InterPro" id="IPR000999">
    <property type="entry name" value="RNase_III_dom"/>
</dbReference>
<dbReference type="GO" id="GO:0006396">
    <property type="term" value="P:RNA processing"/>
    <property type="evidence" value="ECO:0007669"/>
    <property type="project" value="InterPro"/>
</dbReference>
<dbReference type="EMBL" id="MU006234">
    <property type="protein sequence ID" value="KAF2822694.1"/>
    <property type="molecule type" value="Genomic_DNA"/>
</dbReference>
<keyword evidence="3" id="KW-1185">Reference proteome</keyword>